<dbReference type="AlphaFoldDB" id="A0A420VJ95"/>
<keyword evidence="2" id="KW-1185">Reference proteome</keyword>
<evidence type="ECO:0000313" key="2">
    <source>
        <dbReference type="Proteomes" id="UP000286235"/>
    </source>
</evidence>
<protein>
    <submittedName>
        <fullName evidence="1">Uncharacterized protein</fullName>
    </submittedName>
</protein>
<gene>
    <name evidence="1" type="ORF">Cdeb_02883</name>
</gene>
<accession>A0A420VJ95</accession>
<dbReference type="Proteomes" id="UP000286235">
    <property type="component" value="Unassembled WGS sequence"/>
</dbReference>
<name>A0A420VJ95_9BACI</name>
<dbReference type="EMBL" id="AZRV01000007">
    <property type="protein sequence ID" value="RKO63438.1"/>
    <property type="molecule type" value="Genomic_DNA"/>
</dbReference>
<proteinExistence type="predicted"/>
<evidence type="ECO:0000313" key="1">
    <source>
        <dbReference type="EMBL" id="RKO63438.1"/>
    </source>
</evidence>
<reference evidence="1 2" key="1">
    <citation type="submission" date="2013-12" db="EMBL/GenBank/DDBJ databases">
        <title>Genome and proteome characterization of Caldibacillus debilis GB1 derived from a cellulolytic aero-tolerant co-culture.</title>
        <authorList>
            <person name="Wushke S.T."/>
            <person name="Zhang X."/>
            <person name="Fristensky B."/>
            <person name="Wilkins J.A."/>
            <person name="Levin D.B."/>
            <person name="Sparling R."/>
        </authorList>
    </citation>
    <scope>NUCLEOTIDE SEQUENCE [LARGE SCALE GENOMIC DNA]</scope>
    <source>
        <strain evidence="1 2">GB1</strain>
    </source>
</reference>
<organism evidence="1 2">
    <name type="scientific">Caldibacillus debilis GB1</name>
    <dbReference type="NCBI Taxonomy" id="1339248"/>
    <lineage>
        <taxon>Bacteria</taxon>
        <taxon>Bacillati</taxon>
        <taxon>Bacillota</taxon>
        <taxon>Bacilli</taxon>
        <taxon>Bacillales</taxon>
        <taxon>Bacillaceae</taxon>
        <taxon>Caldibacillus</taxon>
    </lineage>
</organism>
<sequence>MKNSKLHRRAAVGDMEAIKDYIMDNVLRLSQKAENFGLLAAAFILVERHPENT</sequence>
<comment type="caution">
    <text evidence="1">The sequence shown here is derived from an EMBL/GenBank/DDBJ whole genome shotgun (WGS) entry which is preliminary data.</text>
</comment>